<keyword evidence="2" id="KW-1185">Reference proteome</keyword>
<accession>A0A433XXE3</accession>
<dbReference type="AlphaFoldDB" id="A0A433XXE3"/>
<proteinExistence type="predicted"/>
<evidence type="ECO:0000313" key="1">
    <source>
        <dbReference type="EMBL" id="RUT39523.1"/>
    </source>
</evidence>
<name>A0A433XXE3_9BACL</name>
<gene>
    <name evidence="1" type="ORF">EJP82_25935</name>
</gene>
<reference evidence="1 2" key="1">
    <citation type="submission" date="2018-12" db="EMBL/GenBank/DDBJ databases">
        <authorList>
            <person name="Sun L."/>
            <person name="Chen Z."/>
        </authorList>
    </citation>
    <scope>NUCLEOTIDE SEQUENCE [LARGE SCALE GENOMIC DNA]</scope>
    <source>
        <strain evidence="1 2">DSM 15890</strain>
    </source>
</reference>
<comment type="caution">
    <text evidence="1">The sequence shown here is derived from an EMBL/GenBank/DDBJ whole genome shotgun (WGS) entry which is preliminary data.</text>
</comment>
<dbReference type="OrthoDB" id="2842408at2"/>
<dbReference type="RefSeq" id="WP_127194964.1">
    <property type="nucleotide sequence ID" value="NZ_RZNY01000043.1"/>
</dbReference>
<dbReference type="EMBL" id="RZNY01000043">
    <property type="protein sequence ID" value="RUT39523.1"/>
    <property type="molecule type" value="Genomic_DNA"/>
</dbReference>
<protein>
    <recommendedName>
        <fullName evidence="3">AAA domain-containing protein</fullName>
    </recommendedName>
</protein>
<evidence type="ECO:0008006" key="3">
    <source>
        <dbReference type="Google" id="ProtNLM"/>
    </source>
</evidence>
<dbReference type="Proteomes" id="UP000279446">
    <property type="component" value="Unassembled WGS sequence"/>
</dbReference>
<organism evidence="1 2">
    <name type="scientific">Paenibacillus anaericanus</name>
    <dbReference type="NCBI Taxonomy" id="170367"/>
    <lineage>
        <taxon>Bacteria</taxon>
        <taxon>Bacillati</taxon>
        <taxon>Bacillota</taxon>
        <taxon>Bacilli</taxon>
        <taxon>Bacillales</taxon>
        <taxon>Paenibacillaceae</taxon>
        <taxon>Paenibacillus</taxon>
    </lineage>
</organism>
<dbReference type="InterPro" id="IPR027417">
    <property type="entry name" value="P-loop_NTPase"/>
</dbReference>
<sequence length="276" mass="31891">MLVAFWGPVHGQVRTTSNMIAIVTMLALDYQMRMLITHTHAERSTLEMAYSKLRQVDIYREVAAGMDGIENLAQCGMLTPESIKDNAESIVQDRLDLIPGLMNHDVKTFKRTLPFIFESARRYYDLTFIDVSSGTKNEISQYVLEQADLVVVNLNQNSSVLDSFFNRQDWPSVLDQKPIIYCLGSYERNSKMSIQRIASRYRVPRKNIGAVPNNYRYMDAHNEQHIIDFLLRSRTREKKFLQHDEEVYFTESVRNVGQQILHGLGMVPLQGDDFDD</sequence>
<evidence type="ECO:0000313" key="2">
    <source>
        <dbReference type="Proteomes" id="UP000279446"/>
    </source>
</evidence>
<dbReference type="Gene3D" id="3.40.50.300">
    <property type="entry name" value="P-loop containing nucleotide triphosphate hydrolases"/>
    <property type="match status" value="1"/>
</dbReference>